<evidence type="ECO:0000256" key="1">
    <source>
        <dbReference type="SAM" id="MobiDB-lite"/>
    </source>
</evidence>
<evidence type="ECO:0000313" key="2">
    <source>
        <dbReference type="EMBL" id="OCT85433.1"/>
    </source>
</evidence>
<dbReference type="AlphaFoldDB" id="A0A974D4F6"/>
<feature type="compositionally biased region" description="Basic and acidic residues" evidence="1">
    <location>
        <begin position="163"/>
        <end position="178"/>
    </location>
</feature>
<reference evidence="3" key="1">
    <citation type="journal article" date="2016" name="Nature">
        <title>Genome evolution in the allotetraploid frog Xenopus laevis.</title>
        <authorList>
            <person name="Session A.M."/>
            <person name="Uno Y."/>
            <person name="Kwon T."/>
            <person name="Chapman J.A."/>
            <person name="Toyoda A."/>
            <person name="Takahashi S."/>
            <person name="Fukui A."/>
            <person name="Hikosaka A."/>
            <person name="Suzuki A."/>
            <person name="Kondo M."/>
            <person name="van Heeringen S.J."/>
            <person name="Quigley I."/>
            <person name="Heinz S."/>
            <person name="Ogino H."/>
            <person name="Ochi H."/>
            <person name="Hellsten U."/>
            <person name="Lyons J.B."/>
            <person name="Simakov O."/>
            <person name="Putnam N."/>
            <person name="Stites J."/>
            <person name="Kuroki Y."/>
            <person name="Tanaka T."/>
            <person name="Michiue T."/>
            <person name="Watanabe M."/>
            <person name="Bogdanovic O."/>
            <person name="Lister R."/>
            <person name="Georgiou G."/>
            <person name="Paranjpe S.S."/>
            <person name="van Kruijsbergen I."/>
            <person name="Shu S."/>
            <person name="Carlson J."/>
            <person name="Kinoshita T."/>
            <person name="Ohta Y."/>
            <person name="Mawaribuchi S."/>
            <person name="Jenkins J."/>
            <person name="Grimwood J."/>
            <person name="Schmutz J."/>
            <person name="Mitros T."/>
            <person name="Mozaffari S.V."/>
            <person name="Suzuki Y."/>
            <person name="Haramoto Y."/>
            <person name="Yamamoto T.S."/>
            <person name="Takagi C."/>
            <person name="Heald R."/>
            <person name="Miller K."/>
            <person name="Haudenschild C."/>
            <person name="Kitzman J."/>
            <person name="Nakayama T."/>
            <person name="Izutsu Y."/>
            <person name="Robert J."/>
            <person name="Fortriede J."/>
            <person name="Burns K."/>
            <person name="Lotay V."/>
            <person name="Karimi K."/>
            <person name="Yasuoka Y."/>
            <person name="Dichmann D.S."/>
            <person name="Flajnik M.F."/>
            <person name="Houston D.W."/>
            <person name="Shendure J."/>
            <person name="DuPasquier L."/>
            <person name="Vize P.D."/>
            <person name="Zorn A.M."/>
            <person name="Ito M."/>
            <person name="Marcotte E.M."/>
            <person name="Wallingford J.B."/>
            <person name="Ito Y."/>
            <person name="Asashima M."/>
            <person name="Ueno N."/>
            <person name="Matsuda Y."/>
            <person name="Veenstra G.J."/>
            <person name="Fujiyama A."/>
            <person name="Harland R.M."/>
            <person name="Taira M."/>
            <person name="Rokhsar D.S."/>
        </authorList>
    </citation>
    <scope>NUCLEOTIDE SEQUENCE [LARGE SCALE GENOMIC DNA]</scope>
    <source>
        <strain evidence="3">J</strain>
    </source>
</reference>
<name>A0A974D4F6_XENLA</name>
<dbReference type="Proteomes" id="UP000694892">
    <property type="component" value="Chromosome 4L"/>
</dbReference>
<dbReference type="EMBL" id="CM004472">
    <property type="protein sequence ID" value="OCT85433.1"/>
    <property type="molecule type" value="Genomic_DNA"/>
</dbReference>
<accession>A0A974D4F6</accession>
<organism evidence="2 3">
    <name type="scientific">Xenopus laevis</name>
    <name type="common">African clawed frog</name>
    <dbReference type="NCBI Taxonomy" id="8355"/>
    <lineage>
        <taxon>Eukaryota</taxon>
        <taxon>Metazoa</taxon>
        <taxon>Chordata</taxon>
        <taxon>Craniata</taxon>
        <taxon>Vertebrata</taxon>
        <taxon>Euteleostomi</taxon>
        <taxon>Amphibia</taxon>
        <taxon>Batrachia</taxon>
        <taxon>Anura</taxon>
        <taxon>Pipoidea</taxon>
        <taxon>Pipidae</taxon>
        <taxon>Xenopodinae</taxon>
        <taxon>Xenopus</taxon>
        <taxon>Xenopus</taxon>
    </lineage>
</organism>
<proteinExistence type="predicted"/>
<feature type="region of interest" description="Disordered" evidence="1">
    <location>
        <begin position="163"/>
        <end position="186"/>
    </location>
</feature>
<sequence length="186" mass="21591">MFGWNGTQSEAQCGTFAYTESEAAEIVAGFAGPIEFLHQPNVSLKRKQLETIQNRFVDLELHGLTLAEYHRKQWIPRCLRVTLRPTLFANNDYCARFAQILNECSTDIIILTLEHIKKELVIVQSEMTKLEEEMGQGCVEEEFSTLKQQLVLKLDRYRKEGEKQKRSKYDRDSQDYLKGRNITGVR</sequence>
<gene>
    <name evidence="2" type="ORF">XELAEV_18023600mg</name>
</gene>
<protein>
    <submittedName>
        <fullName evidence="2">Uncharacterized protein</fullName>
    </submittedName>
</protein>
<evidence type="ECO:0000313" key="3">
    <source>
        <dbReference type="Proteomes" id="UP000694892"/>
    </source>
</evidence>